<protein>
    <recommendedName>
        <fullName evidence="6">Serine/threonine-protein phosphatase</fullName>
        <ecNumber evidence="6">3.1.3.16</ecNumber>
    </recommendedName>
</protein>
<evidence type="ECO:0000256" key="2">
    <source>
        <dbReference type="ARBA" id="ARBA00022723"/>
    </source>
</evidence>
<dbReference type="SMART" id="SM00156">
    <property type="entry name" value="PP2Ac"/>
    <property type="match status" value="1"/>
</dbReference>
<dbReference type="CDD" id="cd07415">
    <property type="entry name" value="MPP_PP2A_PP4_PP6"/>
    <property type="match status" value="1"/>
</dbReference>
<dbReference type="Proteomes" id="UP000250572">
    <property type="component" value="Unassembled WGS sequence"/>
</dbReference>
<evidence type="ECO:0000259" key="7">
    <source>
        <dbReference type="PROSITE" id="PS00125"/>
    </source>
</evidence>
<dbReference type="SUPFAM" id="SSF56300">
    <property type="entry name" value="Metallo-dependent phosphatases"/>
    <property type="match status" value="1"/>
</dbReference>
<dbReference type="Gene3D" id="3.60.21.10">
    <property type="match status" value="1"/>
</dbReference>
<keyword evidence="3 6" id="KW-0378">Hydrolase</keyword>
<sequence>MEDKTFTKELDQWIEQLNECKQLTENQVRTLCEKAKEILTKESNVQEHWEAAMFPRWKVAMFPRLCLMLRPLLPLQVRCPVTVCGDVHGQFHDLMELFKIGGKSPDTNYLFMGDYVDRGYYSVETVTLLVTLKVRFPERITILRGNHESRQITQVYGFYDECLRKYGNANVWKYFTDLFDYLPLTALVDGQVRAPARREGAPEGAAVIFCLHGGLSPSIDTLDHIRALDRLQEVPHEVRVPPFAPRTSCLPTVTVGVPQGPMCDLLWSDPDDRGGWGISPRGAGYTFGQDISETFNHANGLTLVSRAHQLVMEGYNWGHDKNVVTIFSAPNYCYRCGNQAAIMELDDTLKYSFLQFDPAPRRGEPHVTRRTPDYFL</sequence>
<comment type="cofactor">
    <cofactor evidence="1">
        <name>Mn(2+)</name>
        <dbReference type="ChEBI" id="CHEBI:29035"/>
    </cofactor>
</comment>
<reference evidence="8 9" key="1">
    <citation type="journal article" date="2018" name="G3 (Bethesda)">
        <title>A High-Quality Reference Genome for the Invasive Mosquitofish Gambusia affinis Using a Chicago Library.</title>
        <authorList>
            <person name="Hoffberg S.L."/>
            <person name="Troendle N.J."/>
            <person name="Glenn T.C."/>
            <person name="Mahmud O."/>
            <person name="Louha S."/>
            <person name="Chalopin D."/>
            <person name="Bennetzen J.L."/>
            <person name="Mauricio R."/>
        </authorList>
    </citation>
    <scope>NUCLEOTIDE SEQUENCE [LARGE SCALE GENOMIC DNA]</scope>
    <source>
        <strain evidence="8">NE01/NJP1002.9</strain>
        <tissue evidence="8">Muscle</tissue>
    </source>
</reference>
<keyword evidence="9" id="KW-1185">Reference proteome</keyword>
<keyword evidence="2" id="KW-0479">Metal-binding</keyword>
<evidence type="ECO:0000256" key="6">
    <source>
        <dbReference type="RuleBase" id="RU004273"/>
    </source>
</evidence>
<dbReference type="Pfam" id="PF00149">
    <property type="entry name" value="Metallophos"/>
    <property type="match status" value="1"/>
</dbReference>
<evidence type="ECO:0000256" key="3">
    <source>
        <dbReference type="ARBA" id="ARBA00022801"/>
    </source>
</evidence>
<dbReference type="STRING" id="33528.ENSGAFP00000023437"/>
<dbReference type="EC" id="3.1.3.16" evidence="6"/>
<evidence type="ECO:0000256" key="1">
    <source>
        <dbReference type="ARBA" id="ARBA00001936"/>
    </source>
</evidence>
<dbReference type="InterPro" id="IPR004843">
    <property type="entry name" value="Calcineurin-like_PHP"/>
</dbReference>
<dbReference type="PROSITE" id="PS00125">
    <property type="entry name" value="SER_THR_PHOSPHATASE"/>
    <property type="match status" value="1"/>
</dbReference>
<organism evidence="8 9">
    <name type="scientific">Gambusia affinis</name>
    <name type="common">Western mosquitofish</name>
    <name type="synonym">Heterandria affinis</name>
    <dbReference type="NCBI Taxonomy" id="33528"/>
    <lineage>
        <taxon>Eukaryota</taxon>
        <taxon>Metazoa</taxon>
        <taxon>Chordata</taxon>
        <taxon>Craniata</taxon>
        <taxon>Vertebrata</taxon>
        <taxon>Euteleostomi</taxon>
        <taxon>Actinopterygii</taxon>
        <taxon>Neopterygii</taxon>
        <taxon>Teleostei</taxon>
        <taxon>Neoteleostei</taxon>
        <taxon>Acanthomorphata</taxon>
        <taxon>Ovalentaria</taxon>
        <taxon>Atherinomorphae</taxon>
        <taxon>Cyprinodontiformes</taxon>
        <taxon>Poeciliidae</taxon>
        <taxon>Poeciliinae</taxon>
        <taxon>Gambusia</taxon>
    </lineage>
</organism>
<comment type="catalytic activity">
    <reaction evidence="6">
        <text>O-phospho-L-threonyl-[protein] + H2O = L-threonyl-[protein] + phosphate</text>
        <dbReference type="Rhea" id="RHEA:47004"/>
        <dbReference type="Rhea" id="RHEA-COMP:11060"/>
        <dbReference type="Rhea" id="RHEA-COMP:11605"/>
        <dbReference type="ChEBI" id="CHEBI:15377"/>
        <dbReference type="ChEBI" id="CHEBI:30013"/>
        <dbReference type="ChEBI" id="CHEBI:43474"/>
        <dbReference type="ChEBI" id="CHEBI:61977"/>
        <dbReference type="EC" id="3.1.3.16"/>
    </reaction>
</comment>
<proteinExistence type="inferred from homology"/>
<comment type="similarity">
    <text evidence="6">Belongs to the PPP phosphatase family.</text>
</comment>
<evidence type="ECO:0000313" key="8">
    <source>
        <dbReference type="EMBL" id="PWA24205.1"/>
    </source>
</evidence>
<dbReference type="InterPro" id="IPR029052">
    <property type="entry name" value="Metallo-depent_PP-like"/>
</dbReference>
<dbReference type="GO" id="GO:0046872">
    <property type="term" value="F:metal ion binding"/>
    <property type="evidence" value="ECO:0007669"/>
    <property type="project" value="UniProtKB-KW"/>
</dbReference>
<dbReference type="PRINTS" id="PR00114">
    <property type="entry name" value="STPHPHTASE"/>
</dbReference>
<evidence type="ECO:0000256" key="5">
    <source>
        <dbReference type="ARBA" id="ARBA00023211"/>
    </source>
</evidence>
<evidence type="ECO:0000256" key="4">
    <source>
        <dbReference type="ARBA" id="ARBA00022912"/>
    </source>
</evidence>
<keyword evidence="4" id="KW-0904">Protein phosphatase</keyword>
<dbReference type="EMBL" id="NHOQ01001472">
    <property type="protein sequence ID" value="PWA24205.1"/>
    <property type="molecule type" value="Genomic_DNA"/>
</dbReference>
<dbReference type="AlphaFoldDB" id="A0A315VXL0"/>
<comment type="caution">
    <text evidence="8">The sequence shown here is derived from an EMBL/GenBank/DDBJ whole genome shotgun (WGS) entry which is preliminary data.</text>
</comment>
<gene>
    <name evidence="8" type="ORF">CCH79_00016202</name>
</gene>
<dbReference type="InterPro" id="IPR047129">
    <property type="entry name" value="PPA2-like"/>
</dbReference>
<dbReference type="PANTHER" id="PTHR45619">
    <property type="entry name" value="SERINE/THREONINE-PROTEIN PHOSPHATASE PP2A-RELATED"/>
    <property type="match status" value="1"/>
</dbReference>
<evidence type="ECO:0000313" key="9">
    <source>
        <dbReference type="Proteomes" id="UP000250572"/>
    </source>
</evidence>
<name>A0A315VXL0_GAMAF</name>
<accession>A0A315VXL0</accession>
<keyword evidence="5" id="KW-0464">Manganese</keyword>
<dbReference type="InterPro" id="IPR006186">
    <property type="entry name" value="Ser/Thr-sp_prot-phosphatase"/>
</dbReference>
<feature type="domain" description="Serine/threonine specific protein phosphatases" evidence="7">
    <location>
        <begin position="143"/>
        <end position="148"/>
    </location>
</feature>
<dbReference type="GO" id="GO:0004722">
    <property type="term" value="F:protein serine/threonine phosphatase activity"/>
    <property type="evidence" value="ECO:0007669"/>
    <property type="project" value="UniProtKB-EC"/>
</dbReference>